<dbReference type="FunFam" id="3.40.50.10490:FF:000023">
    <property type="entry name" value="Glucose-6-phosphate isomerase"/>
    <property type="match status" value="1"/>
</dbReference>
<dbReference type="SUPFAM" id="SSF53697">
    <property type="entry name" value="SIS domain"/>
    <property type="match status" value="1"/>
</dbReference>
<dbReference type="HAMAP" id="MF_00473">
    <property type="entry name" value="G6P_isomerase"/>
    <property type="match status" value="1"/>
</dbReference>
<dbReference type="PANTHER" id="PTHR11469:SF1">
    <property type="entry name" value="GLUCOSE-6-PHOSPHATE ISOMERASE"/>
    <property type="match status" value="1"/>
</dbReference>
<sequence length="619" mass="67515">MASISGLCSSSSTIIPKPHLTSSKLQSQFVEPLKASFPAKARHILTHSVARDAPSSVSKPVVTGNESVEKKVLETDPRALWERYTEWLYQHKELGLYLDVSRIGFSDEFVKEMEPKFAKAFKAMEELEKGAISNPDEGRMVGHYWLRNPKLSPNSFLRLQIENTLEAICAFSEDIIGGKIKPPSSPDGRFTQILSVGIGGSALGPQFVAEALAPDNPPLKIRFIDNTDPAGIDHQIAQLGPELASTLVIVVSKSGGTPETRNGLLEVQKAFREAGLNFAKQGVAITQENSLLDNTARIEGWLARFPMFDWVGGRTSEMSAVGLLAAALQGIDIKEMLAGSALMDEATRIPVVKNNPAALLALCWYWSTDGVGSKDMVVLPYKDSLLLFSRYLQQLVMESLGKEFDLDGNKVNQGITVYGNKGSTDQHAYIQQLREGVHNFFATFIEVLRDRPPGHDWELEPGVTCGDYLFGMLQGTRSALYANGRESVTVTVQEVNPRSVGALIALYERAVGIYASLVNVNAYHQPGVEAGKKAAGEVLALQKRVLAVLNEASCKDPVEPLSIEEVADRCHAPEDIEMIYKIIAHMAANDRAIIAEGDCGSPRSVKVFLGECNVDALYA</sequence>
<keyword evidence="6 8" id="KW-0413">Isomerase</keyword>
<protein>
    <recommendedName>
        <fullName evidence="3 8">Glucose-6-phosphate isomerase</fullName>
        <ecNumber evidence="3 8">5.3.1.9</ecNumber>
    </recommendedName>
</protein>
<evidence type="ECO:0000256" key="8">
    <source>
        <dbReference type="RuleBase" id="RU000612"/>
    </source>
</evidence>
<dbReference type="FunFam" id="3.40.50.10490:FF:000021">
    <property type="entry name" value="Glucose-6-phosphate isomerase"/>
    <property type="match status" value="1"/>
</dbReference>
<dbReference type="EMBL" id="JAUHHV010000002">
    <property type="protein sequence ID" value="KAK1432267.1"/>
    <property type="molecule type" value="Genomic_DNA"/>
</dbReference>
<organism evidence="9 10">
    <name type="scientific">Tagetes erecta</name>
    <name type="common">African marigold</name>
    <dbReference type="NCBI Taxonomy" id="13708"/>
    <lineage>
        <taxon>Eukaryota</taxon>
        <taxon>Viridiplantae</taxon>
        <taxon>Streptophyta</taxon>
        <taxon>Embryophyta</taxon>
        <taxon>Tracheophyta</taxon>
        <taxon>Spermatophyta</taxon>
        <taxon>Magnoliopsida</taxon>
        <taxon>eudicotyledons</taxon>
        <taxon>Gunneridae</taxon>
        <taxon>Pentapetalae</taxon>
        <taxon>asterids</taxon>
        <taxon>campanulids</taxon>
        <taxon>Asterales</taxon>
        <taxon>Asteraceae</taxon>
        <taxon>Asteroideae</taxon>
        <taxon>Heliantheae alliance</taxon>
        <taxon>Tageteae</taxon>
        <taxon>Tagetes</taxon>
    </lineage>
</organism>
<dbReference type="Gene3D" id="3.40.50.10490">
    <property type="entry name" value="Glucose-6-phosphate isomerase like protein, domain 1"/>
    <property type="match status" value="2"/>
</dbReference>
<dbReference type="PROSITE" id="PS51463">
    <property type="entry name" value="P_GLUCOSE_ISOMERASE_3"/>
    <property type="match status" value="1"/>
</dbReference>
<dbReference type="PANTHER" id="PTHR11469">
    <property type="entry name" value="GLUCOSE-6-PHOSPHATE ISOMERASE"/>
    <property type="match status" value="1"/>
</dbReference>
<keyword evidence="5 8" id="KW-0324">Glycolysis</keyword>
<evidence type="ECO:0000313" key="10">
    <source>
        <dbReference type="Proteomes" id="UP001229421"/>
    </source>
</evidence>
<name>A0AAD8L5G3_TARER</name>
<gene>
    <name evidence="9" type="ORF">QVD17_09162</name>
</gene>
<dbReference type="GO" id="GO:0005829">
    <property type="term" value="C:cytosol"/>
    <property type="evidence" value="ECO:0007669"/>
    <property type="project" value="TreeGrafter"/>
</dbReference>
<dbReference type="InterPro" id="IPR001672">
    <property type="entry name" value="G6P_Isomerase"/>
</dbReference>
<comment type="caution">
    <text evidence="9">The sequence shown here is derived from an EMBL/GenBank/DDBJ whole genome shotgun (WGS) entry which is preliminary data.</text>
</comment>
<evidence type="ECO:0000256" key="2">
    <source>
        <dbReference type="ARBA" id="ARBA00006604"/>
    </source>
</evidence>
<dbReference type="NCBIfam" id="NF010696">
    <property type="entry name" value="PRK14096.1"/>
    <property type="match status" value="1"/>
</dbReference>
<reference evidence="9" key="1">
    <citation type="journal article" date="2023" name="bioRxiv">
        <title>Improved chromosome-level genome assembly for marigold (Tagetes erecta).</title>
        <authorList>
            <person name="Jiang F."/>
            <person name="Yuan L."/>
            <person name="Wang S."/>
            <person name="Wang H."/>
            <person name="Xu D."/>
            <person name="Wang A."/>
            <person name="Fan W."/>
        </authorList>
    </citation>
    <scope>NUCLEOTIDE SEQUENCE</scope>
    <source>
        <strain evidence="9">WSJ</strain>
        <tissue evidence="9">Leaf</tissue>
    </source>
</reference>
<dbReference type="Proteomes" id="UP001229421">
    <property type="component" value="Unassembled WGS sequence"/>
</dbReference>
<proteinExistence type="inferred from homology"/>
<dbReference type="CDD" id="cd05015">
    <property type="entry name" value="SIS_PGI_1"/>
    <property type="match status" value="1"/>
</dbReference>
<keyword evidence="10" id="KW-1185">Reference proteome</keyword>
<keyword evidence="4 8" id="KW-0312">Gluconeogenesis</keyword>
<evidence type="ECO:0000313" key="9">
    <source>
        <dbReference type="EMBL" id="KAK1432267.1"/>
    </source>
</evidence>
<dbReference type="GO" id="GO:0004347">
    <property type="term" value="F:glucose-6-phosphate isomerase activity"/>
    <property type="evidence" value="ECO:0007669"/>
    <property type="project" value="UniProtKB-EC"/>
</dbReference>
<dbReference type="GO" id="GO:0006096">
    <property type="term" value="P:glycolytic process"/>
    <property type="evidence" value="ECO:0007669"/>
    <property type="project" value="UniProtKB-KW"/>
</dbReference>
<evidence type="ECO:0000256" key="1">
    <source>
        <dbReference type="ARBA" id="ARBA00004926"/>
    </source>
</evidence>
<evidence type="ECO:0000256" key="3">
    <source>
        <dbReference type="ARBA" id="ARBA00011952"/>
    </source>
</evidence>
<dbReference type="PROSITE" id="PS00174">
    <property type="entry name" value="P_GLUCOSE_ISOMERASE_2"/>
    <property type="match status" value="1"/>
</dbReference>
<dbReference type="InterPro" id="IPR035482">
    <property type="entry name" value="SIS_PGI_2"/>
</dbReference>
<comment type="similarity">
    <text evidence="2 8">Belongs to the GPI family.</text>
</comment>
<dbReference type="Pfam" id="PF00342">
    <property type="entry name" value="PGI"/>
    <property type="match status" value="2"/>
</dbReference>
<dbReference type="InterPro" id="IPR035476">
    <property type="entry name" value="SIS_PGI_1"/>
</dbReference>
<evidence type="ECO:0000256" key="6">
    <source>
        <dbReference type="ARBA" id="ARBA00023235"/>
    </source>
</evidence>
<dbReference type="GO" id="GO:0006094">
    <property type="term" value="P:gluconeogenesis"/>
    <property type="evidence" value="ECO:0007669"/>
    <property type="project" value="UniProtKB-KW"/>
</dbReference>
<dbReference type="InterPro" id="IPR046348">
    <property type="entry name" value="SIS_dom_sf"/>
</dbReference>
<comment type="pathway">
    <text evidence="1 8">Carbohydrate degradation; glycolysis; D-glyceraldehyde 3-phosphate and glycerone phosphate from D-glucose: step 2/4.</text>
</comment>
<dbReference type="AlphaFoldDB" id="A0AAD8L5G3"/>
<dbReference type="GO" id="GO:0097367">
    <property type="term" value="F:carbohydrate derivative binding"/>
    <property type="evidence" value="ECO:0007669"/>
    <property type="project" value="InterPro"/>
</dbReference>
<dbReference type="CDD" id="cd05016">
    <property type="entry name" value="SIS_PGI_2"/>
    <property type="match status" value="1"/>
</dbReference>
<evidence type="ECO:0000256" key="4">
    <source>
        <dbReference type="ARBA" id="ARBA00022432"/>
    </source>
</evidence>
<dbReference type="PRINTS" id="PR00662">
    <property type="entry name" value="G6PISOMERASE"/>
</dbReference>
<comment type="catalytic activity">
    <reaction evidence="7 8">
        <text>alpha-D-glucose 6-phosphate = beta-D-fructose 6-phosphate</text>
        <dbReference type="Rhea" id="RHEA:11816"/>
        <dbReference type="ChEBI" id="CHEBI:57634"/>
        <dbReference type="ChEBI" id="CHEBI:58225"/>
        <dbReference type="EC" id="5.3.1.9"/>
    </reaction>
</comment>
<evidence type="ECO:0000256" key="7">
    <source>
        <dbReference type="ARBA" id="ARBA00029321"/>
    </source>
</evidence>
<evidence type="ECO:0000256" key="5">
    <source>
        <dbReference type="ARBA" id="ARBA00023152"/>
    </source>
</evidence>
<dbReference type="GO" id="GO:0051156">
    <property type="term" value="P:glucose 6-phosphate metabolic process"/>
    <property type="evidence" value="ECO:0007669"/>
    <property type="project" value="TreeGrafter"/>
</dbReference>
<dbReference type="InterPro" id="IPR018189">
    <property type="entry name" value="Phosphoglucose_isomerase_CS"/>
</dbReference>
<dbReference type="GO" id="GO:0048029">
    <property type="term" value="F:monosaccharide binding"/>
    <property type="evidence" value="ECO:0007669"/>
    <property type="project" value="TreeGrafter"/>
</dbReference>
<dbReference type="EC" id="5.3.1.9" evidence="3 8"/>
<accession>A0AAD8L5G3</accession>